<gene>
    <name evidence="2" type="ORF">ATEIFO6365_0013010600</name>
</gene>
<dbReference type="OrthoDB" id="4227165at2759"/>
<name>A0A5M3ZD76_ASPTE</name>
<dbReference type="AlphaFoldDB" id="A0A5M3ZD76"/>
<feature type="compositionally biased region" description="Basic and acidic residues" evidence="1">
    <location>
        <begin position="169"/>
        <end position="182"/>
    </location>
</feature>
<proteinExistence type="predicted"/>
<dbReference type="Proteomes" id="UP000452235">
    <property type="component" value="Unassembled WGS sequence"/>
</dbReference>
<comment type="caution">
    <text evidence="2">The sequence shown here is derived from an EMBL/GenBank/DDBJ whole genome shotgun (WGS) entry which is preliminary data.</text>
</comment>
<evidence type="ECO:0000313" key="3">
    <source>
        <dbReference type="Proteomes" id="UP000452235"/>
    </source>
</evidence>
<evidence type="ECO:0000256" key="1">
    <source>
        <dbReference type="SAM" id="MobiDB-lite"/>
    </source>
</evidence>
<accession>A0A5M3ZD76</accession>
<keyword evidence="3" id="KW-1185">Reference proteome</keyword>
<feature type="compositionally biased region" description="Basic and acidic residues" evidence="1">
    <location>
        <begin position="65"/>
        <end position="79"/>
    </location>
</feature>
<dbReference type="VEuPathDB" id="FungiDB:ATEG_09600"/>
<reference evidence="2 3" key="1">
    <citation type="submission" date="2020-01" db="EMBL/GenBank/DDBJ databases">
        <title>Aspergillus terreus IFO 6365 whole genome shotgun sequence.</title>
        <authorList>
            <person name="Kanamasa S."/>
            <person name="Takahashi H."/>
        </authorList>
    </citation>
    <scope>NUCLEOTIDE SEQUENCE [LARGE SCALE GENOMIC DNA]</scope>
    <source>
        <strain evidence="2 3">IFO 6365</strain>
    </source>
</reference>
<organism evidence="2 3">
    <name type="scientific">Aspergillus terreus</name>
    <dbReference type="NCBI Taxonomy" id="33178"/>
    <lineage>
        <taxon>Eukaryota</taxon>
        <taxon>Fungi</taxon>
        <taxon>Dikarya</taxon>
        <taxon>Ascomycota</taxon>
        <taxon>Pezizomycotina</taxon>
        <taxon>Eurotiomycetes</taxon>
        <taxon>Eurotiomycetidae</taxon>
        <taxon>Eurotiales</taxon>
        <taxon>Aspergillaceae</taxon>
        <taxon>Aspergillus</taxon>
        <taxon>Aspergillus subgen. Circumdati</taxon>
    </lineage>
</organism>
<sequence>MPDPPKRIIIEKSRTVRRRYQRSNKRFQFTASQIAQIEREEERERRAQSLREKEKRRIANKKKKAEKEAKAREERRRLGLPDPNAPTVPSSQPLLFNFLKKDPHPDAQPGRSGDETETHAKTPGSGSGEEDDCEVSGLDDYASDDTIVADWPDSKADAGVSTVTGGGNKGDKLEEEKEKAQERDDDEFSDCSIFYDEDIIKEAEKMATALDVGRQEPQTKLSNPGTTKRTFLRAESFRDETADLLEAFAHEIIDCHDGLGRDLVRWNAG</sequence>
<feature type="region of interest" description="Disordered" evidence="1">
    <location>
        <begin position="37"/>
        <end position="187"/>
    </location>
</feature>
<feature type="compositionally biased region" description="Basic and acidic residues" evidence="1">
    <location>
        <begin position="37"/>
        <end position="57"/>
    </location>
</feature>
<dbReference type="EMBL" id="BLJY01000013">
    <property type="protein sequence ID" value="GFF20772.1"/>
    <property type="molecule type" value="Genomic_DNA"/>
</dbReference>
<protein>
    <submittedName>
        <fullName evidence="2">Uncharacterized protein</fullName>
    </submittedName>
</protein>
<evidence type="ECO:0000313" key="2">
    <source>
        <dbReference type="EMBL" id="GFF20772.1"/>
    </source>
</evidence>